<reference evidence="2" key="1">
    <citation type="submission" date="2022-11" db="EMBL/GenBank/DDBJ databases">
        <title>Centuries of genome instability and evolution in soft-shell clam transmissible cancer (bioRxiv).</title>
        <authorList>
            <person name="Hart S.F.M."/>
            <person name="Yonemitsu M.A."/>
            <person name="Giersch R.M."/>
            <person name="Beal B.F."/>
            <person name="Arriagada G."/>
            <person name="Davis B.W."/>
            <person name="Ostrander E.A."/>
            <person name="Goff S.P."/>
            <person name="Metzger M.J."/>
        </authorList>
    </citation>
    <scope>NUCLEOTIDE SEQUENCE</scope>
    <source>
        <strain evidence="2">MELC-2E11</strain>
        <tissue evidence="2">Siphon/mantle</tissue>
    </source>
</reference>
<keyword evidence="3" id="KW-1185">Reference proteome</keyword>
<evidence type="ECO:0000313" key="3">
    <source>
        <dbReference type="Proteomes" id="UP001164746"/>
    </source>
</evidence>
<dbReference type="EMBL" id="CP111021">
    <property type="protein sequence ID" value="WAR16143.1"/>
    <property type="molecule type" value="Genomic_DNA"/>
</dbReference>
<evidence type="ECO:0000313" key="1">
    <source>
        <dbReference type="EMBL" id="WAR16143.1"/>
    </source>
</evidence>
<proteinExistence type="predicted"/>
<name>A0ABY7FA36_MYAAR</name>
<organism evidence="2 3">
    <name type="scientific">Mya arenaria</name>
    <name type="common">Soft-shell clam</name>
    <dbReference type="NCBI Taxonomy" id="6604"/>
    <lineage>
        <taxon>Eukaryota</taxon>
        <taxon>Metazoa</taxon>
        <taxon>Spiralia</taxon>
        <taxon>Lophotrochozoa</taxon>
        <taxon>Mollusca</taxon>
        <taxon>Bivalvia</taxon>
        <taxon>Autobranchia</taxon>
        <taxon>Heteroconchia</taxon>
        <taxon>Euheterodonta</taxon>
        <taxon>Imparidentia</taxon>
        <taxon>Neoheterodontei</taxon>
        <taxon>Myida</taxon>
        <taxon>Myoidea</taxon>
        <taxon>Myidae</taxon>
        <taxon>Mya</taxon>
    </lineage>
</organism>
<evidence type="ECO:0000313" key="2">
    <source>
        <dbReference type="EMBL" id="WAR16181.1"/>
    </source>
</evidence>
<dbReference type="EMBL" id="CP111021">
    <property type="protein sequence ID" value="WAR16181.1"/>
    <property type="molecule type" value="Genomic_DNA"/>
</dbReference>
<sequence>MSAWGAGSRVSVTSSAQLNIDSTQNDPVGGDISLDGNAILIKTHEAIYYWDASRSHDYIALLQQPGDKVPYIHEHQGESVCWDATDSGYYTLGEGKNEPLYHYVRV</sequence>
<protein>
    <submittedName>
        <fullName evidence="2">Uncharacterized protein</fullName>
    </submittedName>
</protein>
<dbReference type="Proteomes" id="UP001164746">
    <property type="component" value="Chromosome 10"/>
</dbReference>
<accession>A0ABY7FA36</accession>
<gene>
    <name evidence="1" type="ORF">MAR_030737</name>
    <name evidence="2" type="ORF">MAR_030775</name>
</gene>